<evidence type="ECO:0000256" key="8">
    <source>
        <dbReference type="SAM" id="Phobius"/>
    </source>
</evidence>
<proteinExistence type="predicted"/>
<feature type="transmembrane region" description="Helical" evidence="8">
    <location>
        <begin position="29"/>
        <end position="49"/>
    </location>
</feature>
<comment type="pathway">
    <text evidence="2">Carotenoid biosynthesis.</text>
</comment>
<keyword evidence="3 8" id="KW-0812">Transmembrane</keyword>
<evidence type="ECO:0000256" key="2">
    <source>
        <dbReference type="ARBA" id="ARBA00004829"/>
    </source>
</evidence>
<keyword evidence="10" id="KW-1185">Reference proteome</keyword>
<evidence type="ECO:0000256" key="1">
    <source>
        <dbReference type="ARBA" id="ARBA00004141"/>
    </source>
</evidence>
<protein>
    <submittedName>
        <fullName evidence="9">Lycopene cyclase domain-containing protein</fullName>
    </submittedName>
</protein>
<dbReference type="GO" id="GO:0016872">
    <property type="term" value="F:intramolecular lyase activity"/>
    <property type="evidence" value="ECO:0007669"/>
    <property type="project" value="InterPro"/>
</dbReference>
<reference evidence="9 10" key="1">
    <citation type="submission" date="2018-01" db="EMBL/GenBank/DDBJ databases">
        <title>Glutamicibacter soli strain NHPC-3 Whole genome sequence and assembly.</title>
        <authorList>
            <person name="Choudhury P."/>
            <person name="Gupta D."/>
            <person name="Sengupta K."/>
            <person name="Jawed A."/>
            <person name="Sultana N."/>
            <person name="Saha P."/>
        </authorList>
    </citation>
    <scope>NUCLEOTIDE SEQUENCE [LARGE SCALE GENOMIC DNA]</scope>
    <source>
        <strain evidence="9 10">NHPC-3</strain>
    </source>
</reference>
<evidence type="ECO:0000256" key="7">
    <source>
        <dbReference type="ARBA" id="ARBA00023235"/>
    </source>
</evidence>
<keyword evidence="6 8" id="KW-0472">Membrane</keyword>
<comment type="caution">
    <text evidence="9">The sequence shown here is derived from an EMBL/GenBank/DDBJ whole genome shotgun (WGS) entry which is preliminary data.</text>
</comment>
<keyword evidence="7" id="KW-0413">Isomerase</keyword>
<name>A0A365YAF8_9MICC</name>
<evidence type="ECO:0000256" key="3">
    <source>
        <dbReference type="ARBA" id="ARBA00022692"/>
    </source>
</evidence>
<feature type="transmembrane region" description="Helical" evidence="8">
    <location>
        <begin position="78"/>
        <end position="98"/>
    </location>
</feature>
<dbReference type="GO" id="GO:0016117">
    <property type="term" value="P:carotenoid biosynthetic process"/>
    <property type="evidence" value="ECO:0007669"/>
    <property type="project" value="UniProtKB-KW"/>
</dbReference>
<evidence type="ECO:0000313" key="9">
    <source>
        <dbReference type="EMBL" id="RBL99684.1"/>
    </source>
</evidence>
<evidence type="ECO:0000256" key="6">
    <source>
        <dbReference type="ARBA" id="ARBA00023136"/>
    </source>
</evidence>
<keyword evidence="4" id="KW-0125">Carotenoid biosynthesis</keyword>
<dbReference type="InterPro" id="IPR017825">
    <property type="entry name" value="Lycopene_cyclase_dom"/>
</dbReference>
<gene>
    <name evidence="9" type="ORF">C1H84_14835</name>
</gene>
<evidence type="ECO:0000313" key="10">
    <source>
        <dbReference type="Proteomes" id="UP000252167"/>
    </source>
</evidence>
<dbReference type="Proteomes" id="UP000252167">
    <property type="component" value="Unassembled WGS sequence"/>
</dbReference>
<keyword evidence="5 8" id="KW-1133">Transmembrane helix</keyword>
<sequence>MIYLLILIALLGCMLLCDAKGKLFIFRHPLRAVIALAAGTGFFVLWDVLAIERGIFLHRESELMTGLMVGDQFPLEEVFFLLFLCYSSMIVVTGWPVATTWLRRTLQRKGAENVS</sequence>
<dbReference type="NCBIfam" id="TIGR03462">
    <property type="entry name" value="CarR_dom_SF"/>
    <property type="match status" value="1"/>
</dbReference>
<accession>A0A365YAF8</accession>
<dbReference type="GO" id="GO:0016020">
    <property type="term" value="C:membrane"/>
    <property type="evidence" value="ECO:0007669"/>
    <property type="project" value="UniProtKB-SubCell"/>
</dbReference>
<dbReference type="RefSeq" id="WP_113607829.1">
    <property type="nucleotide sequence ID" value="NZ_CM125969.1"/>
</dbReference>
<evidence type="ECO:0000256" key="5">
    <source>
        <dbReference type="ARBA" id="ARBA00022989"/>
    </source>
</evidence>
<dbReference type="GO" id="GO:0045436">
    <property type="term" value="F:lycopene beta cyclase activity"/>
    <property type="evidence" value="ECO:0007669"/>
    <property type="project" value="UniProtKB-ARBA"/>
</dbReference>
<organism evidence="9 10">
    <name type="scientific">Glutamicibacter soli</name>
    <dbReference type="NCBI Taxonomy" id="453836"/>
    <lineage>
        <taxon>Bacteria</taxon>
        <taxon>Bacillati</taxon>
        <taxon>Actinomycetota</taxon>
        <taxon>Actinomycetes</taxon>
        <taxon>Micrococcales</taxon>
        <taxon>Micrococcaceae</taxon>
        <taxon>Glutamicibacter</taxon>
    </lineage>
</organism>
<dbReference type="EMBL" id="POAF01000007">
    <property type="protein sequence ID" value="RBL99684.1"/>
    <property type="molecule type" value="Genomic_DNA"/>
</dbReference>
<dbReference type="AlphaFoldDB" id="A0A365YAF8"/>
<evidence type="ECO:0000256" key="4">
    <source>
        <dbReference type="ARBA" id="ARBA00022746"/>
    </source>
</evidence>
<comment type="subcellular location">
    <subcellularLocation>
        <location evidence="1">Membrane</location>
        <topology evidence="1">Multi-pass membrane protein</topology>
    </subcellularLocation>
</comment>